<evidence type="ECO:0000256" key="1">
    <source>
        <dbReference type="SAM" id="MobiDB-lite"/>
    </source>
</evidence>
<dbReference type="InterPro" id="IPR006026">
    <property type="entry name" value="Peptidase_Metallo"/>
</dbReference>
<proteinExistence type="predicted"/>
<sequence>MTRRVTALALLCCVVLAGCSAPVTLPEVGDSDPGDADGPSPGGTVTERTDSTAEPGARSTAEATGGSGTDRPNGGEGARTLEPTVEPRDNPYEEGTLTVAVDATNVSADRDVRTAVREALDYWEANATRYAGYDVEYRLLAASADASDADVVVRFVDEIVDCGRDQHVAGCAPYITRGPVERPVVVRLQTGYDDDSTRLVLQHELGHTLGLDHDDPPQDVMSSRAALTSQPRTDASEREFAWNHSTLSVYVDYGAAEDRAAAERQVDAALGYFADGAAGTVPDNVSFVRVDDPRRADVTITFAETLPCDATGGSCGRLGGFDPDRDGALETYTSLDITVADLDTEAVAWHVARWVGLGLSLDGDDEFPEPLRQSASPGERRSEWWR</sequence>
<feature type="region of interest" description="Disordered" evidence="1">
    <location>
        <begin position="25"/>
        <end position="92"/>
    </location>
</feature>
<organism evidence="3 4">
    <name type="scientific">Halomarina rubra</name>
    <dbReference type="NCBI Taxonomy" id="2071873"/>
    <lineage>
        <taxon>Archaea</taxon>
        <taxon>Methanobacteriati</taxon>
        <taxon>Methanobacteriota</taxon>
        <taxon>Stenosarchaea group</taxon>
        <taxon>Halobacteria</taxon>
        <taxon>Halobacteriales</taxon>
        <taxon>Natronomonadaceae</taxon>
        <taxon>Halomarina</taxon>
    </lineage>
</organism>
<feature type="domain" description="Peptidase metallopeptidase" evidence="2">
    <location>
        <begin position="85"/>
        <end position="255"/>
    </location>
</feature>
<evidence type="ECO:0000313" key="3">
    <source>
        <dbReference type="EMBL" id="MFD1512981.1"/>
    </source>
</evidence>
<keyword evidence="3" id="KW-0378">Hydrolase</keyword>
<gene>
    <name evidence="3" type="ORF">ACFSBT_06770</name>
</gene>
<dbReference type="EMBL" id="JBHUDC010000003">
    <property type="protein sequence ID" value="MFD1512981.1"/>
    <property type="molecule type" value="Genomic_DNA"/>
</dbReference>
<dbReference type="Gene3D" id="3.40.390.10">
    <property type="entry name" value="Collagenase (Catalytic Domain)"/>
    <property type="match status" value="1"/>
</dbReference>
<dbReference type="Pfam" id="PF13582">
    <property type="entry name" value="Reprolysin_3"/>
    <property type="match status" value="1"/>
</dbReference>
<evidence type="ECO:0000313" key="4">
    <source>
        <dbReference type="Proteomes" id="UP001597187"/>
    </source>
</evidence>
<dbReference type="SUPFAM" id="SSF55486">
    <property type="entry name" value="Metalloproteases ('zincins'), catalytic domain"/>
    <property type="match status" value="1"/>
</dbReference>
<reference evidence="3 4" key="1">
    <citation type="journal article" date="2019" name="Int. J. Syst. Evol. Microbiol.">
        <title>The Global Catalogue of Microorganisms (GCM) 10K type strain sequencing project: providing services to taxonomists for standard genome sequencing and annotation.</title>
        <authorList>
            <consortium name="The Broad Institute Genomics Platform"/>
            <consortium name="The Broad Institute Genome Sequencing Center for Infectious Disease"/>
            <person name="Wu L."/>
            <person name="Ma J."/>
        </authorList>
    </citation>
    <scope>NUCLEOTIDE SEQUENCE [LARGE SCALE GENOMIC DNA]</scope>
    <source>
        <strain evidence="3 4">CGMCC 1.12563</strain>
    </source>
</reference>
<dbReference type="GO" id="GO:0008237">
    <property type="term" value="F:metallopeptidase activity"/>
    <property type="evidence" value="ECO:0007669"/>
    <property type="project" value="UniProtKB-KW"/>
</dbReference>
<protein>
    <submittedName>
        <fullName evidence="3">Zinc-dependent metalloprotease family protein</fullName>
    </submittedName>
</protein>
<dbReference type="Proteomes" id="UP001597187">
    <property type="component" value="Unassembled WGS sequence"/>
</dbReference>
<dbReference type="InterPro" id="IPR024079">
    <property type="entry name" value="MetalloPept_cat_dom_sf"/>
</dbReference>
<dbReference type="AlphaFoldDB" id="A0ABD6ATE9"/>
<keyword evidence="4" id="KW-1185">Reference proteome</keyword>
<name>A0ABD6ATE9_9EURY</name>
<dbReference type="RefSeq" id="WP_250872953.1">
    <property type="nucleotide sequence ID" value="NZ_JALXFV010000003.1"/>
</dbReference>
<keyword evidence="3" id="KW-0482">Metalloprotease</keyword>
<comment type="caution">
    <text evidence="3">The sequence shown here is derived from an EMBL/GenBank/DDBJ whole genome shotgun (WGS) entry which is preliminary data.</text>
</comment>
<evidence type="ECO:0000259" key="2">
    <source>
        <dbReference type="SMART" id="SM00235"/>
    </source>
</evidence>
<dbReference type="SMART" id="SM00235">
    <property type="entry name" value="ZnMc"/>
    <property type="match status" value="1"/>
</dbReference>
<feature type="region of interest" description="Disordered" evidence="1">
    <location>
        <begin position="366"/>
        <end position="386"/>
    </location>
</feature>
<accession>A0ABD6ATE9</accession>
<dbReference type="PROSITE" id="PS51257">
    <property type="entry name" value="PROKAR_LIPOPROTEIN"/>
    <property type="match status" value="1"/>
</dbReference>
<keyword evidence="3" id="KW-0645">Protease</keyword>